<evidence type="ECO:0000313" key="2">
    <source>
        <dbReference type="Proteomes" id="UP000198284"/>
    </source>
</evidence>
<evidence type="ECO:0000313" key="1">
    <source>
        <dbReference type="EMBL" id="SNS98547.1"/>
    </source>
</evidence>
<sequence>MDRIHAAAINESAVSILFAAALFAAPGKAMSAPPAELLNMPGATLAHDKEQLKKIASLFDSALYNNVNPEKLGEFVLELLQPAEMEKRYGLRAGSEGKCMHGGTGKLDYASPPMQPSSMHVLKFSDCVRDEAQAGNAAERLVIDGDLNVTPLGATSDGGAGFEAKFRKLSLGLQSGHMTVLFPTLNGELRCLSRPPEKRKEGPAHACTFWDGKRFWLSADHAPVSDNVAKFRTAVDGVGTILVSYHRSSIMETGIVVSGSQEGQTLKFTPCKKDDTFRVTASAPGGADTLIAKCGEL</sequence>
<name>A0A239IY42_9BURK</name>
<protein>
    <submittedName>
        <fullName evidence="1">Uncharacterized protein</fullName>
    </submittedName>
</protein>
<dbReference type="AlphaFoldDB" id="A0A239IY42"/>
<accession>A0A239IY42</accession>
<dbReference type="Proteomes" id="UP000198284">
    <property type="component" value="Unassembled WGS sequence"/>
</dbReference>
<reference evidence="1 2" key="1">
    <citation type="submission" date="2017-06" db="EMBL/GenBank/DDBJ databases">
        <authorList>
            <person name="Kim H.J."/>
            <person name="Triplett B.A."/>
        </authorList>
    </citation>
    <scope>NUCLEOTIDE SEQUENCE [LARGE SCALE GENOMIC DNA]</scope>
    <source>
        <strain evidence="1 2">U15</strain>
    </source>
</reference>
<dbReference type="RefSeq" id="WP_089400241.1">
    <property type="nucleotide sequence ID" value="NZ_FZOT01000011.1"/>
</dbReference>
<gene>
    <name evidence="1" type="ORF">SAMN06265795_11125</name>
</gene>
<dbReference type="EMBL" id="FZOT01000011">
    <property type="protein sequence ID" value="SNS98547.1"/>
    <property type="molecule type" value="Genomic_DNA"/>
</dbReference>
<keyword evidence="2" id="KW-1185">Reference proteome</keyword>
<organism evidence="1 2">
    <name type="scientific">Noviherbaspirillum humi</name>
    <dbReference type="NCBI Taxonomy" id="1688639"/>
    <lineage>
        <taxon>Bacteria</taxon>
        <taxon>Pseudomonadati</taxon>
        <taxon>Pseudomonadota</taxon>
        <taxon>Betaproteobacteria</taxon>
        <taxon>Burkholderiales</taxon>
        <taxon>Oxalobacteraceae</taxon>
        <taxon>Noviherbaspirillum</taxon>
    </lineage>
</organism>
<proteinExistence type="predicted"/>